<dbReference type="EC" id="1.13.12.3" evidence="3"/>
<keyword evidence="7" id="KW-0812">Transmembrane</keyword>
<name>A0ABU3L0U2_9FLAO</name>
<evidence type="ECO:0000256" key="5">
    <source>
        <dbReference type="ARBA" id="ARBA00023070"/>
    </source>
</evidence>
<evidence type="ECO:0000256" key="4">
    <source>
        <dbReference type="ARBA" id="ARBA00017871"/>
    </source>
</evidence>
<dbReference type="PANTHER" id="PTHR10742:SF342">
    <property type="entry name" value="AMINE OXIDASE"/>
    <property type="match status" value="1"/>
</dbReference>
<feature type="domain" description="Amine oxidase" evidence="8">
    <location>
        <begin position="20"/>
        <end position="393"/>
    </location>
</feature>
<accession>A0ABU3L0U2</accession>
<dbReference type="SUPFAM" id="SSF51905">
    <property type="entry name" value="FAD/NAD(P)-binding domain"/>
    <property type="match status" value="1"/>
</dbReference>
<evidence type="ECO:0000256" key="6">
    <source>
        <dbReference type="ARBA" id="ARBA00047321"/>
    </source>
</evidence>
<protein>
    <recommendedName>
        <fullName evidence="4">Tryptophan 2-monooxygenase</fullName>
        <ecNumber evidence="3">1.13.12.3</ecNumber>
    </recommendedName>
</protein>
<evidence type="ECO:0000256" key="3">
    <source>
        <dbReference type="ARBA" id="ARBA00012535"/>
    </source>
</evidence>
<keyword evidence="7" id="KW-1133">Transmembrane helix</keyword>
<evidence type="ECO:0000256" key="2">
    <source>
        <dbReference type="ARBA" id="ARBA00005833"/>
    </source>
</evidence>
<keyword evidence="10" id="KW-1185">Reference proteome</keyword>
<keyword evidence="5" id="KW-0073">Auxin biosynthesis</keyword>
<dbReference type="InterPro" id="IPR050281">
    <property type="entry name" value="Flavin_monoamine_oxidase"/>
</dbReference>
<dbReference type="Pfam" id="PF01593">
    <property type="entry name" value="Amino_oxidase"/>
    <property type="match status" value="1"/>
</dbReference>
<sequence>MKKSRSQTIACDALIVGAGMAGLFVAWRALNNDPNLEVTIVDKLGRTGGRLETTTVPIKGKDGQVYEVRDEEGGMRFVPKGTGMENLWKLIDDLGLNTVPFPMADENNRYYFRGESFTLGESEANSNAKWSTLYNLSEKEQNIKPIEILAKVMQDILDKNPGGHLALKWPHSPETWIEFRNTFSYPDANGNPVPMNQWGLWSLLHAYGLTEESIELLDHVIGFMGPFGQFINAGESLQIIFDFPAAAHFFALENGYESLPDALTSAILNKENYPSARIILKEEISSIENEGDGTTVYGTKNTYSAGKVILAVPQTGLEQITRASPLLSDNVGFVRAMNSVQNMELSKVGLYFDERWWHSHPDINISSGPSFTDLPLGSVYCFAQFPAHPERDKTYNGPAALTLYTDFIRGNFWKEMQNNGPMYHTQQFPNNPEGTFPATVNLVEEVMKQIKMVYGLDPDDSSIPMPVLSTYRVWGQGEFGYGYHQFKLNEVDAEVYAQITWPAKNVFVCNEAWSPEQGWVEGSLIMGDLVSRLAFDLSSFTQDSGLSGIPMETIKAPKNTKEANMGS</sequence>
<evidence type="ECO:0000313" key="10">
    <source>
        <dbReference type="Proteomes" id="UP001250656"/>
    </source>
</evidence>
<comment type="pathway">
    <text evidence="1">Plant hormone metabolism; auxin biosynthesis.</text>
</comment>
<keyword evidence="7" id="KW-0472">Membrane</keyword>
<evidence type="ECO:0000313" key="9">
    <source>
        <dbReference type="EMBL" id="MDT7827332.1"/>
    </source>
</evidence>
<dbReference type="RefSeq" id="WP_314012205.1">
    <property type="nucleotide sequence ID" value="NZ_JAVTTP010000001.1"/>
</dbReference>
<comment type="catalytic activity">
    <reaction evidence="6">
        <text>L-tryptophan + O2 = indole-3-acetamide + CO2 + H2O</text>
        <dbReference type="Rhea" id="RHEA:16165"/>
        <dbReference type="ChEBI" id="CHEBI:15377"/>
        <dbReference type="ChEBI" id="CHEBI:15379"/>
        <dbReference type="ChEBI" id="CHEBI:16031"/>
        <dbReference type="ChEBI" id="CHEBI:16526"/>
        <dbReference type="ChEBI" id="CHEBI:57912"/>
        <dbReference type="EC" id="1.13.12.3"/>
    </reaction>
</comment>
<reference evidence="9 10" key="1">
    <citation type="submission" date="2023-09" db="EMBL/GenBank/DDBJ databases">
        <title>Novel taxa isolated from Blanes Bay.</title>
        <authorList>
            <person name="Rey-Velasco X."/>
            <person name="Lucena T."/>
        </authorList>
    </citation>
    <scope>NUCLEOTIDE SEQUENCE [LARGE SCALE GENOMIC DNA]</scope>
    <source>
        <strain evidence="9 10">S334</strain>
    </source>
</reference>
<evidence type="ECO:0000256" key="1">
    <source>
        <dbReference type="ARBA" id="ARBA00004814"/>
    </source>
</evidence>
<dbReference type="Gene3D" id="3.50.50.60">
    <property type="entry name" value="FAD/NAD(P)-binding domain"/>
    <property type="match status" value="1"/>
</dbReference>
<dbReference type="Proteomes" id="UP001250656">
    <property type="component" value="Unassembled WGS sequence"/>
</dbReference>
<evidence type="ECO:0000259" key="8">
    <source>
        <dbReference type="Pfam" id="PF01593"/>
    </source>
</evidence>
<organism evidence="9 10">
    <name type="scientific">Pricia mediterranea</name>
    <dbReference type="NCBI Taxonomy" id="3076079"/>
    <lineage>
        <taxon>Bacteria</taxon>
        <taxon>Pseudomonadati</taxon>
        <taxon>Bacteroidota</taxon>
        <taxon>Flavobacteriia</taxon>
        <taxon>Flavobacteriales</taxon>
        <taxon>Flavobacteriaceae</taxon>
        <taxon>Pricia</taxon>
    </lineage>
</organism>
<dbReference type="InterPro" id="IPR036188">
    <property type="entry name" value="FAD/NAD-bd_sf"/>
</dbReference>
<evidence type="ECO:0000256" key="7">
    <source>
        <dbReference type="SAM" id="Phobius"/>
    </source>
</evidence>
<dbReference type="InterPro" id="IPR002937">
    <property type="entry name" value="Amino_oxidase"/>
</dbReference>
<comment type="caution">
    <text evidence="9">The sequence shown here is derived from an EMBL/GenBank/DDBJ whole genome shotgun (WGS) entry which is preliminary data.</text>
</comment>
<proteinExistence type="inferred from homology"/>
<dbReference type="EMBL" id="JAVTTP010000001">
    <property type="protein sequence ID" value="MDT7827332.1"/>
    <property type="molecule type" value="Genomic_DNA"/>
</dbReference>
<feature type="transmembrane region" description="Helical" evidence="7">
    <location>
        <begin position="9"/>
        <end position="30"/>
    </location>
</feature>
<comment type="similarity">
    <text evidence="2">Belongs to the tryptophan 2-monooxygenase family.</text>
</comment>
<dbReference type="PANTHER" id="PTHR10742">
    <property type="entry name" value="FLAVIN MONOAMINE OXIDASE"/>
    <property type="match status" value="1"/>
</dbReference>
<gene>
    <name evidence="9" type="ORF">RQM65_01475</name>
</gene>